<evidence type="ECO:0000256" key="1">
    <source>
        <dbReference type="ARBA" id="ARBA00006479"/>
    </source>
</evidence>
<protein>
    <submittedName>
        <fullName evidence="2">ROK family protein</fullName>
    </submittedName>
</protein>
<dbReference type="PROSITE" id="PS01125">
    <property type="entry name" value="ROK"/>
    <property type="match status" value="1"/>
</dbReference>
<dbReference type="InterPro" id="IPR049874">
    <property type="entry name" value="ROK_cs"/>
</dbReference>
<name>A0ABS3ANY7_9ACTN</name>
<dbReference type="SUPFAM" id="SSF53067">
    <property type="entry name" value="Actin-like ATPase domain"/>
    <property type="match status" value="1"/>
</dbReference>
<accession>A0ABS3ANY7</accession>
<proteinExistence type="inferred from homology"/>
<dbReference type="InterPro" id="IPR043129">
    <property type="entry name" value="ATPase_NBD"/>
</dbReference>
<evidence type="ECO:0000313" key="2">
    <source>
        <dbReference type="EMBL" id="MBN4059549.1"/>
    </source>
</evidence>
<comment type="similarity">
    <text evidence="1">Belongs to the ROK (NagC/XylR) family.</text>
</comment>
<reference evidence="2" key="1">
    <citation type="submission" date="2021-02" db="EMBL/GenBank/DDBJ databases">
        <title>Activity-based single-cell genomes from oceanic crustal fluid captures similar information to metagenomic and metatranscriptomic surveys with orders of magnitude less sampling.</title>
        <authorList>
            <person name="D'Angelo T.S."/>
            <person name="Orcutt B.N."/>
        </authorList>
    </citation>
    <scope>NUCLEOTIDE SEQUENCE [LARGE SCALE GENOMIC DNA]</scope>
    <source>
        <strain evidence="2">AH-315-J10</strain>
    </source>
</reference>
<dbReference type="InterPro" id="IPR000600">
    <property type="entry name" value="ROK"/>
</dbReference>
<dbReference type="PANTHER" id="PTHR18964">
    <property type="entry name" value="ROK (REPRESSOR, ORF, KINASE) FAMILY"/>
    <property type="match status" value="1"/>
</dbReference>
<dbReference type="Pfam" id="PF00480">
    <property type="entry name" value="ROK"/>
    <property type="match status" value="1"/>
</dbReference>
<dbReference type="CDD" id="cd23763">
    <property type="entry name" value="ASKHA_ATPase_ROK"/>
    <property type="match status" value="1"/>
</dbReference>
<keyword evidence="3" id="KW-1185">Reference proteome</keyword>
<gene>
    <name evidence="2" type="ORF">JYT35_00345</name>
</gene>
<dbReference type="Gene3D" id="3.30.420.40">
    <property type="match status" value="2"/>
</dbReference>
<sequence length="303" mass="30869">MIAIDIGGTKIECGVVAGDGRVTIRRRVLTGGGTEEDLFELVASTAERVRDEAASLAGATTPVMCGVGCGGPMDMRADTVSPLNIAQWDDFPLRSRLEARLGLPTHVDNDAKALTLAEGWIGAAVGEPNFLAMVVSTGVGAGIVSDGRLLDGRSGNSGHIGHVVVVPDGRLHAGIAGTLEGEASGTAIAAHTGRPAKDASVEWQIRTGKLVGRAVGSVCNLLDMKLAVVAGSVALGFGAVFFDAANDELGRVALLDHSLGARIVPAGLGSDGPLVGAAAVAWYRSGYRLGDLQLPTHSRSGGH</sequence>
<evidence type="ECO:0000313" key="3">
    <source>
        <dbReference type="Proteomes" id="UP000724964"/>
    </source>
</evidence>
<dbReference type="PANTHER" id="PTHR18964:SF169">
    <property type="entry name" value="N-ACETYLMANNOSAMINE KINASE"/>
    <property type="match status" value="1"/>
</dbReference>
<dbReference type="Proteomes" id="UP000724964">
    <property type="component" value="Unassembled WGS sequence"/>
</dbReference>
<dbReference type="EMBL" id="JAFIUH010000003">
    <property type="protein sequence ID" value="MBN4059549.1"/>
    <property type="molecule type" value="Genomic_DNA"/>
</dbReference>
<comment type="caution">
    <text evidence="2">The sequence shown here is derived from an EMBL/GenBank/DDBJ whole genome shotgun (WGS) entry which is preliminary data.</text>
</comment>
<organism evidence="2 3">
    <name type="scientific">Acidimicrobium ferrooxidans</name>
    <dbReference type="NCBI Taxonomy" id="53635"/>
    <lineage>
        <taxon>Bacteria</taxon>
        <taxon>Bacillati</taxon>
        <taxon>Actinomycetota</taxon>
        <taxon>Acidimicrobiia</taxon>
        <taxon>Acidimicrobiales</taxon>
        <taxon>Acidimicrobiaceae</taxon>
        <taxon>Acidimicrobium</taxon>
    </lineage>
</organism>